<protein>
    <recommendedName>
        <fullName evidence="5">RRM domain-containing protein</fullName>
    </recommendedName>
</protein>
<dbReference type="PROSITE" id="PS50102">
    <property type="entry name" value="RRM"/>
    <property type="match status" value="2"/>
</dbReference>
<dbReference type="InterPro" id="IPR012677">
    <property type="entry name" value="Nucleotide-bd_a/b_plait_sf"/>
</dbReference>
<dbReference type="Gene3D" id="3.30.70.330">
    <property type="match status" value="2"/>
</dbReference>
<evidence type="ECO:0000256" key="4">
    <source>
        <dbReference type="SAM" id="MobiDB-lite"/>
    </source>
</evidence>
<comment type="caution">
    <text evidence="6">The sequence shown here is derived from an EMBL/GenBank/DDBJ whole genome shotgun (WGS) entry which is preliminary data.</text>
</comment>
<feature type="compositionally biased region" description="Basic and acidic residues" evidence="4">
    <location>
        <begin position="19"/>
        <end position="30"/>
    </location>
</feature>
<keyword evidence="7" id="KW-1185">Reference proteome</keyword>
<evidence type="ECO:0000256" key="2">
    <source>
        <dbReference type="ARBA" id="ARBA00022884"/>
    </source>
</evidence>
<proteinExistence type="predicted"/>
<dbReference type="EMBL" id="JAKROA010000003">
    <property type="protein sequence ID" value="KAL5108512.1"/>
    <property type="molecule type" value="Genomic_DNA"/>
</dbReference>
<sequence>MEMALENVAQATTDDNESEIQKRSESRDSDSGVDNETSSPSPPCISNNKPGPFEPSTSPQPLTNDLGKMFVGGLSHTTTEETLKTYFGKFGSIKETTVMRDPNNLRSRGFGFVTFEDPAAVGKVLESGPHYLESKKIDPKLAVPRIPAQNSKLNYTQEGTKLTSKPCLLASAKTRKVFVGGVADSTTNEEIASYFSQYGRLETYGLMMDRETNRHRGFAFVTFENVDAANKVCEIRYHRLDNKRVEVKRALPKEVMKGVNNCQKSNQTFNRHAIAVYANNFSLGTYNPSASAAATLSPPAGTYTYLPGYYLPTGDYPYSSSLFLPQYWNNFVGNVLQN</sequence>
<dbReference type="PANTHER" id="PTHR48032:SF6">
    <property type="entry name" value="RNA-BINDING (RRM_RBD_RNP MOTIFS) FAMILY PROTEIN"/>
    <property type="match status" value="1"/>
</dbReference>
<keyword evidence="2 3" id="KW-0694">RNA-binding</keyword>
<dbReference type="InterPro" id="IPR000504">
    <property type="entry name" value="RRM_dom"/>
</dbReference>
<dbReference type="Proteomes" id="UP001651158">
    <property type="component" value="Unassembled WGS sequence"/>
</dbReference>
<gene>
    <name evidence="6" type="ORF">TcWFU_001631</name>
</gene>
<organism evidence="6 7">
    <name type="scientific">Taenia crassiceps</name>
    <dbReference type="NCBI Taxonomy" id="6207"/>
    <lineage>
        <taxon>Eukaryota</taxon>
        <taxon>Metazoa</taxon>
        <taxon>Spiralia</taxon>
        <taxon>Lophotrochozoa</taxon>
        <taxon>Platyhelminthes</taxon>
        <taxon>Cestoda</taxon>
        <taxon>Eucestoda</taxon>
        <taxon>Cyclophyllidea</taxon>
        <taxon>Taeniidae</taxon>
        <taxon>Taenia</taxon>
    </lineage>
</organism>
<evidence type="ECO:0000256" key="3">
    <source>
        <dbReference type="PROSITE-ProRule" id="PRU00176"/>
    </source>
</evidence>
<accession>A0ABR4QG41</accession>
<dbReference type="SMART" id="SM00360">
    <property type="entry name" value="RRM"/>
    <property type="match status" value="2"/>
</dbReference>
<feature type="compositionally biased region" description="Polar residues" evidence="4">
    <location>
        <begin position="32"/>
        <end position="63"/>
    </location>
</feature>
<keyword evidence="1" id="KW-0677">Repeat</keyword>
<feature type="domain" description="RRM" evidence="5">
    <location>
        <begin position="67"/>
        <end position="158"/>
    </location>
</feature>
<name>A0ABR4QG41_9CEST</name>
<dbReference type="InterPro" id="IPR035979">
    <property type="entry name" value="RBD_domain_sf"/>
</dbReference>
<evidence type="ECO:0000313" key="7">
    <source>
        <dbReference type="Proteomes" id="UP001651158"/>
    </source>
</evidence>
<dbReference type="Pfam" id="PF00076">
    <property type="entry name" value="RRM_1"/>
    <property type="match status" value="2"/>
</dbReference>
<evidence type="ECO:0000256" key="1">
    <source>
        <dbReference type="ARBA" id="ARBA00022737"/>
    </source>
</evidence>
<reference evidence="6 7" key="1">
    <citation type="journal article" date="2022" name="Front. Cell. Infect. Microbiol.">
        <title>The Genomes of Two Strains of Taenia crassiceps the Animal Model for the Study of Human Cysticercosis.</title>
        <authorList>
            <person name="Bobes R.J."/>
            <person name="Estrada K."/>
            <person name="Rios-Valencia D.G."/>
            <person name="Calderon-Gallegos A."/>
            <person name="de la Torre P."/>
            <person name="Carrero J.C."/>
            <person name="Sanchez-Flores A."/>
            <person name="Laclette J.P."/>
        </authorList>
    </citation>
    <scope>NUCLEOTIDE SEQUENCE [LARGE SCALE GENOMIC DNA]</scope>
    <source>
        <strain evidence="6">WFUcys</strain>
    </source>
</reference>
<feature type="region of interest" description="Disordered" evidence="4">
    <location>
        <begin position="1"/>
        <end position="69"/>
    </location>
</feature>
<dbReference type="PANTHER" id="PTHR48032">
    <property type="entry name" value="RNA-BINDING PROTEIN MUSASHI HOMOLOG RBP6"/>
    <property type="match status" value="1"/>
</dbReference>
<feature type="domain" description="RRM" evidence="5">
    <location>
        <begin position="175"/>
        <end position="252"/>
    </location>
</feature>
<evidence type="ECO:0000259" key="5">
    <source>
        <dbReference type="PROSITE" id="PS50102"/>
    </source>
</evidence>
<evidence type="ECO:0000313" key="6">
    <source>
        <dbReference type="EMBL" id="KAL5108512.1"/>
    </source>
</evidence>
<dbReference type="SUPFAM" id="SSF54928">
    <property type="entry name" value="RNA-binding domain, RBD"/>
    <property type="match status" value="2"/>
</dbReference>